<dbReference type="Gene3D" id="1.10.1070.20">
    <property type="match status" value="1"/>
</dbReference>
<reference evidence="1 2" key="1">
    <citation type="submission" date="2019-08" db="EMBL/GenBank/DDBJ databases">
        <title>In-depth cultivation of the pig gut microbiome towards novel bacterial diversity and tailored functional studies.</title>
        <authorList>
            <person name="Wylensek D."/>
            <person name="Hitch T.C.A."/>
            <person name="Clavel T."/>
        </authorList>
    </citation>
    <scope>NUCLEOTIDE SEQUENCE [LARGE SCALE GENOMIC DNA]</scope>
    <source>
        <strain evidence="1 2">WCA-693-APC-5D-A</strain>
    </source>
</reference>
<dbReference type="EMBL" id="VUNR01000043">
    <property type="protein sequence ID" value="MSU09960.1"/>
    <property type="molecule type" value="Genomic_DNA"/>
</dbReference>
<name>A0A6I2UK88_9FIRM</name>
<dbReference type="GeneID" id="96779922"/>
<organism evidence="1 2">
    <name type="scientific">Anaerovibrio slackiae</name>
    <dbReference type="NCBI Taxonomy" id="2652309"/>
    <lineage>
        <taxon>Bacteria</taxon>
        <taxon>Bacillati</taxon>
        <taxon>Bacillota</taxon>
        <taxon>Negativicutes</taxon>
        <taxon>Selenomonadales</taxon>
        <taxon>Selenomonadaceae</taxon>
        <taxon>Anaerovibrio</taxon>
    </lineage>
</organism>
<keyword evidence="2" id="KW-1185">Reference proteome</keyword>
<proteinExistence type="predicted"/>
<comment type="caution">
    <text evidence="1">The sequence shown here is derived from an EMBL/GenBank/DDBJ whole genome shotgun (WGS) entry which is preliminary data.</text>
</comment>
<evidence type="ECO:0000313" key="1">
    <source>
        <dbReference type="EMBL" id="MSU09960.1"/>
    </source>
</evidence>
<dbReference type="RefSeq" id="WP_154408125.1">
    <property type="nucleotide sequence ID" value="NZ_VUNR01000043.1"/>
</dbReference>
<dbReference type="Proteomes" id="UP000433181">
    <property type="component" value="Unassembled WGS sequence"/>
</dbReference>
<evidence type="ECO:0000313" key="2">
    <source>
        <dbReference type="Proteomes" id="UP000433181"/>
    </source>
</evidence>
<gene>
    <name evidence="1" type="ORF">FYJ84_13390</name>
</gene>
<protein>
    <submittedName>
        <fullName evidence="1">Transcriptional regulator</fullName>
    </submittedName>
</protein>
<accession>A0A6I2UK88</accession>
<dbReference type="AlphaFoldDB" id="A0A6I2UK88"/>
<sequence>MSNTVVAGKYTLRNKDIPLIKFDLLRETVTVNGIQAYDYALKINYINKEQQTLLPYSLRNELSPENLLLWIERRKAPKNRRFVEQLMQTISDKGNPLAYVDTSHALSLNDSLWITNDAMTAAWHDFNLYSHPFDQVLAYIAFTGHSEKISGVVTSPEYTSSGALKKCWSNRADGIYLLKGDDFINYSDGRSQATTEFYAAQIAAIMDFEHIPYDLEEFHHRDGEREIICKCKLFTDENTGYVPAYDFFRDKGLDVRRANLQKILVQDKMAEIYGREKYADLMIFDALISNKDRHLGNFGYLIDNDTGNYLKPAPLFDNGFSLLYDAAKSDMDNLTEYISAITGKYLDFDLAARLFVQPRHIPKIRKLLNFHFIKHPKYNVSDDTLSKMSTFIQLRAKKILELSREKQPIDLYDS</sequence>